<feature type="domain" description="RsdA/BaiN/AoA(So)-like insert" evidence="5">
    <location>
        <begin position="205"/>
        <end position="368"/>
    </location>
</feature>
<dbReference type="KEGG" id="ral:Rumal_1772"/>
<dbReference type="eggNOG" id="COG2081">
    <property type="taxonomic scope" value="Bacteria"/>
</dbReference>
<dbReference type="Pfam" id="PF03486">
    <property type="entry name" value="HI0933_like"/>
    <property type="match status" value="1"/>
</dbReference>
<keyword evidence="2" id="KW-0285">Flavoprotein</keyword>
<dbReference type="InterPro" id="IPR055178">
    <property type="entry name" value="RsdA/BaiN/AoA(So)-like_dom"/>
</dbReference>
<proteinExistence type="predicted"/>
<organism evidence="6 7">
    <name type="scientific">Ruminococcus albus (strain ATCC 27210 / DSM 20455 / JCM 14654 / NCDO 2250 / 7)</name>
    <dbReference type="NCBI Taxonomy" id="697329"/>
    <lineage>
        <taxon>Bacteria</taxon>
        <taxon>Bacillati</taxon>
        <taxon>Bacillota</taxon>
        <taxon>Clostridia</taxon>
        <taxon>Eubacteriales</taxon>
        <taxon>Oscillospiraceae</taxon>
        <taxon>Ruminococcus</taxon>
    </lineage>
</organism>
<dbReference type="AlphaFoldDB" id="E6UJ04"/>
<gene>
    <name evidence="6" type="ordered locus">Rumal_1772</name>
</gene>
<name>E6UJ04_RUMA7</name>
<dbReference type="HOGENOM" id="CLU_025174_3_1_9"/>
<dbReference type="STRING" id="697329.Rumal_1772"/>
<evidence type="ECO:0000259" key="5">
    <source>
        <dbReference type="Pfam" id="PF22780"/>
    </source>
</evidence>
<dbReference type="Gene3D" id="1.10.8.260">
    <property type="entry name" value="HI0933 insert domain-like"/>
    <property type="match status" value="1"/>
</dbReference>
<evidence type="ECO:0000313" key="6">
    <source>
        <dbReference type="EMBL" id="ADU22270.1"/>
    </source>
</evidence>
<evidence type="ECO:0000256" key="3">
    <source>
        <dbReference type="ARBA" id="ARBA00022827"/>
    </source>
</evidence>
<dbReference type="Pfam" id="PF22780">
    <property type="entry name" value="HI0933_like_1st"/>
    <property type="match status" value="1"/>
</dbReference>
<keyword evidence="3" id="KW-0274">FAD</keyword>
<sequence length="427" mass="46944">MLKTLKMRSEMMTAKKYDAVIVGGGAAGLFCGAQLGLLGKSAVIIEKNERFGRKLRITGKGRCNVTNNCDIDTVMKNIPRNGRFLYSSLSRFTTEDAMAFFEGLGVPLKTERGNRVFPVSDSAHDIADSLVRCCLDCGTELVSGEVTELIINDGCAVGVRCGEKEYLGGSIIIASGGRSYPKTGSDGAGYKLAKSVGHRITPILPSLCPIVCEENTECAEMMGLSLKNCTLSLREDDKSKPLYEELGEMLFTHFGLSGPLVLSASAHIHDIEKHTYHIDIDLKPALSFEQLDARILRDFSDFPNREFCNSLGKLLPAKMIPVIVRRSGISSEKRVNQITKAERRMLAEVIKKLSFKVKRLRPIDEAIITRGGVELSEIDPKTMESKLCKNLYFIGEVLDLDAYTGGFNLQIAWSTAYACAQAVEYID</sequence>
<evidence type="ECO:0000256" key="2">
    <source>
        <dbReference type="ARBA" id="ARBA00022630"/>
    </source>
</evidence>
<evidence type="ECO:0000256" key="1">
    <source>
        <dbReference type="ARBA" id="ARBA00001974"/>
    </source>
</evidence>
<dbReference type="PANTHER" id="PTHR42887">
    <property type="entry name" value="OS12G0638800 PROTEIN"/>
    <property type="match status" value="1"/>
</dbReference>
<dbReference type="Gene3D" id="2.40.30.10">
    <property type="entry name" value="Translation factors"/>
    <property type="match status" value="1"/>
</dbReference>
<reference evidence="6 7" key="1">
    <citation type="journal article" date="2011" name="J. Bacteriol.">
        <title>Complete genome of the cellulolytic ruminal bacterium Ruminococcus albus 7.</title>
        <authorList>
            <person name="Suen G."/>
            <person name="Stevenson D.M."/>
            <person name="Bruce D.C."/>
            <person name="Chertkov O."/>
            <person name="Copeland A."/>
            <person name="Cheng J.F."/>
            <person name="Detter C."/>
            <person name="Detter J.C."/>
            <person name="Goodwin L.A."/>
            <person name="Han C.S."/>
            <person name="Hauser L.J."/>
            <person name="Ivanova N.N."/>
            <person name="Kyrpides N.C."/>
            <person name="Land M.L."/>
            <person name="Lapidus A."/>
            <person name="Lucas S."/>
            <person name="Ovchinnikova G."/>
            <person name="Pitluck S."/>
            <person name="Tapia R."/>
            <person name="Woyke T."/>
            <person name="Boyum J."/>
            <person name="Mead D."/>
            <person name="Weimer P.J."/>
        </authorList>
    </citation>
    <scope>NUCLEOTIDE SEQUENCE [LARGE SCALE GENOMIC DNA]</scope>
    <source>
        <strain evidence="7">ATCC 27210 / DSM 20455 / JCM 14654 / NCDO 2250 / 7</strain>
    </source>
</reference>
<dbReference type="EMBL" id="CP002403">
    <property type="protein sequence ID" value="ADU22270.1"/>
    <property type="molecule type" value="Genomic_DNA"/>
</dbReference>
<dbReference type="PANTHER" id="PTHR42887:SF2">
    <property type="entry name" value="OS12G0638800 PROTEIN"/>
    <property type="match status" value="1"/>
</dbReference>
<accession>E6UJ04</accession>
<dbReference type="InterPro" id="IPR004792">
    <property type="entry name" value="BaiN-like"/>
</dbReference>
<evidence type="ECO:0000259" key="4">
    <source>
        <dbReference type="Pfam" id="PF03486"/>
    </source>
</evidence>
<dbReference type="Gene3D" id="3.50.50.60">
    <property type="entry name" value="FAD/NAD(P)-binding domain"/>
    <property type="match status" value="1"/>
</dbReference>
<dbReference type="SUPFAM" id="SSF51905">
    <property type="entry name" value="FAD/NAD(P)-binding domain"/>
    <property type="match status" value="1"/>
</dbReference>
<dbReference type="InterPro" id="IPR023166">
    <property type="entry name" value="BaiN-like_dom_sf"/>
</dbReference>
<dbReference type="InterPro" id="IPR036188">
    <property type="entry name" value="FAD/NAD-bd_sf"/>
</dbReference>
<protein>
    <submittedName>
        <fullName evidence="6">HI0933 family protein</fullName>
    </submittedName>
</protein>
<dbReference type="NCBIfam" id="TIGR00275">
    <property type="entry name" value="aminoacetone oxidase family FAD-binding enzyme"/>
    <property type="match status" value="1"/>
</dbReference>
<dbReference type="RefSeq" id="WP_013498435.1">
    <property type="nucleotide sequence ID" value="NC_014833.1"/>
</dbReference>
<dbReference type="SUPFAM" id="SSF160996">
    <property type="entry name" value="HI0933 insert domain-like"/>
    <property type="match status" value="1"/>
</dbReference>
<evidence type="ECO:0000313" key="7">
    <source>
        <dbReference type="Proteomes" id="UP000006919"/>
    </source>
</evidence>
<dbReference type="Proteomes" id="UP000006919">
    <property type="component" value="Chromosome"/>
</dbReference>
<dbReference type="InterPro" id="IPR057661">
    <property type="entry name" value="RsdA/BaiN/AoA(So)_Rossmann"/>
</dbReference>
<comment type="cofactor">
    <cofactor evidence="1">
        <name>FAD</name>
        <dbReference type="ChEBI" id="CHEBI:57692"/>
    </cofactor>
</comment>
<feature type="domain" description="RsdA/BaiN/AoA(So)-like Rossmann fold-like" evidence="4">
    <location>
        <begin position="18"/>
        <end position="421"/>
    </location>
</feature>